<accession>A0A2S5T5D4</accession>
<protein>
    <submittedName>
        <fullName evidence="3">Terpene utilization protein AtuA</fullName>
    </submittedName>
</protein>
<dbReference type="RefSeq" id="WP_104357137.1">
    <property type="nucleotide sequence ID" value="NZ_CP064338.1"/>
</dbReference>
<reference evidence="4 6" key="2">
    <citation type="submission" date="2019-03" db="EMBL/GenBank/DDBJ databases">
        <title>Genomic Encyclopedia of Type Strains, Phase IV (KMG-IV): sequencing the most valuable type-strain genomes for metagenomic binning, comparative biology and taxonomic classification.</title>
        <authorList>
            <person name="Goeker M."/>
        </authorList>
    </citation>
    <scope>NUCLEOTIDE SEQUENCE [LARGE SCALE GENOMIC DNA]</scope>
    <source>
        <strain evidence="4 6">DSM 15264</strain>
    </source>
</reference>
<name>A0A2S5T5D4_9BURK</name>
<feature type="domain" description="AtuA-like ferredoxin-fold" evidence="2">
    <location>
        <begin position="486"/>
        <end position="584"/>
    </location>
</feature>
<dbReference type="Proteomes" id="UP000239406">
    <property type="component" value="Unassembled WGS sequence"/>
</dbReference>
<dbReference type="PANTHER" id="PTHR47708:SF2">
    <property type="entry name" value="SI:CH73-132F6.5"/>
    <property type="match status" value="1"/>
</dbReference>
<dbReference type="EMBL" id="PSNY01000007">
    <property type="protein sequence ID" value="PPE70162.1"/>
    <property type="molecule type" value="Genomic_DNA"/>
</dbReference>
<sequence>MSSNKVVRIGGGSGFWGDSSVAAAQLVHGAPIDYLVFDYLAELTMAILASARNKKPELGYATDFVDVAMRSVLREVAQKGIKVISNAGGINPRGCAEALGRLAEEMGVSLKIAVVEGDDVSALIPALRERGQTDMFTGGPLPERILSANAYLGALPVAAALAEGADVVITGRCVDSAVTLGALIHEFGWKPQDYDRLAAGSLAGHIIECGCQATGGLHTDWEAIPDWARIGYPVLECEADGSFVVTKPQGTGGRVLAAAVAEQMLYEIGDPGAYVLPDVVCDFREVRIEQAGEDRVRVSGARGLPPTGTYKVSATYMDGYRSAGSLVIIGIDAAAKARRTGEAILERTRGIFRQLGLPDYSAAYVEVIGAETTYGPHARTAHSREVMMRVAVNHSSRQALEIFAREIAPAGTSWSPGTTGPNLARPTPSPLIKQFAFTLPKSEVSIRVHVDGREVPVDVPVAGAPLQATPPDAVGAPAAAAGTREVPLLRLAWARSGDKGNISNIGVIARKPQYFEVIQRELTPERVKRYFAHLVRGDVVRYTLPGIQAVNFMLYDALDGGGTASMRMDPLGKGMGQMLLDMPVPVPEALARELEG</sequence>
<dbReference type="Proteomes" id="UP000294772">
    <property type="component" value="Unassembled WGS sequence"/>
</dbReference>
<evidence type="ECO:0000259" key="1">
    <source>
        <dbReference type="Pfam" id="PF07287"/>
    </source>
</evidence>
<dbReference type="Pfam" id="PF07287">
    <property type="entry name" value="AtuA"/>
    <property type="match status" value="1"/>
</dbReference>
<proteinExistence type="predicted"/>
<organism evidence="3 5">
    <name type="scientific">Caldimonas thermodepolymerans</name>
    <dbReference type="NCBI Taxonomy" id="215580"/>
    <lineage>
        <taxon>Bacteria</taxon>
        <taxon>Pseudomonadati</taxon>
        <taxon>Pseudomonadota</taxon>
        <taxon>Betaproteobacteria</taxon>
        <taxon>Burkholderiales</taxon>
        <taxon>Sphaerotilaceae</taxon>
        <taxon>Caldimonas</taxon>
    </lineage>
</organism>
<reference evidence="3 5" key="1">
    <citation type="submission" date="2018-02" db="EMBL/GenBank/DDBJ databases">
        <title>Reclassifiation of [Polyangium] brachysporum DSM 7029 as Guopingzhaonella breviflexa gen. nov., sp. nov., a member of the family Comamonadaceae.</title>
        <authorList>
            <person name="Tang B."/>
        </authorList>
    </citation>
    <scope>NUCLEOTIDE SEQUENCE [LARGE SCALE GENOMIC DNA]</scope>
    <source>
        <strain evidence="3 5">DSM 15344</strain>
    </source>
</reference>
<comment type="caution">
    <text evidence="3">The sequence shown here is derived from an EMBL/GenBank/DDBJ whole genome shotgun (WGS) entry which is preliminary data.</text>
</comment>
<keyword evidence="5" id="KW-1185">Reference proteome</keyword>
<evidence type="ECO:0000313" key="3">
    <source>
        <dbReference type="EMBL" id="PPE70162.1"/>
    </source>
</evidence>
<evidence type="ECO:0000259" key="2">
    <source>
        <dbReference type="Pfam" id="PF23544"/>
    </source>
</evidence>
<feature type="domain" description="Acyclic terpene utilisation N-terminal" evidence="1">
    <location>
        <begin position="7"/>
        <end position="450"/>
    </location>
</feature>
<evidence type="ECO:0000313" key="5">
    <source>
        <dbReference type="Proteomes" id="UP000239406"/>
    </source>
</evidence>
<evidence type="ECO:0000313" key="4">
    <source>
        <dbReference type="EMBL" id="TCP08183.1"/>
    </source>
</evidence>
<dbReference type="AlphaFoldDB" id="A0A2S5T5D4"/>
<dbReference type="OrthoDB" id="9763456at2"/>
<dbReference type="Pfam" id="PF23544">
    <property type="entry name" value="AtuA_ferredoxin"/>
    <property type="match status" value="1"/>
</dbReference>
<dbReference type="EMBL" id="SLXF01000003">
    <property type="protein sequence ID" value="TCP08183.1"/>
    <property type="molecule type" value="Genomic_DNA"/>
</dbReference>
<gene>
    <name evidence="3" type="ORF">C1702_07850</name>
    <name evidence="4" type="ORF">EV676_103216</name>
</gene>
<dbReference type="InterPro" id="IPR010839">
    <property type="entry name" value="AtuA_N"/>
</dbReference>
<dbReference type="InterPro" id="IPR056362">
    <property type="entry name" value="AtuA-like_ferredoxin_dom"/>
</dbReference>
<dbReference type="PANTHER" id="PTHR47708">
    <property type="match status" value="1"/>
</dbReference>
<evidence type="ECO:0000313" key="6">
    <source>
        <dbReference type="Proteomes" id="UP000294772"/>
    </source>
</evidence>